<evidence type="ECO:0000313" key="14">
    <source>
        <dbReference type="EMBL" id="RRT42544.1"/>
    </source>
</evidence>
<feature type="domain" description="Protein kinase" evidence="13">
    <location>
        <begin position="30"/>
        <end position="433"/>
    </location>
</feature>
<evidence type="ECO:0000256" key="5">
    <source>
        <dbReference type="ARBA" id="ARBA00022777"/>
    </source>
</evidence>
<sequence length="494" mass="55125">MDSSPPQPMPMRTSSRSWSIYGRGEISQRYEILGRIGSGAYADVYRGRRRSDGLIVALKEIHDYRSSFREIEALQALRGSPNVVELIEYFWHEDEDAVLVLEFLPADLAAVIRGAKRSGGIAIGEVKQWMVQILRGVEACHRSSVVHRDLKPSNLLISADGVLKLADFGQSRMLQENRLISIDSSPHEQFSENETWVQRLPTVQHEGNTSLPVETSVQDVQEPRSDQQNAQGLRRVNEDDYLKELYGLKAKNTTYDSDKEMSLQDGDTSCLATCSTGDIEVDPFKGSYYSYEAQEDVVDESGALTSCVGTRWFRAPELLYGSTSYGQEIDLWSLGCIFAELVSLDPLFPGTSDLDQLCRIITVLGNLTEETWPGCSNLPDYNKISFGKVENPIGLEACLPNRCAAEVGIVKRLLCYDPASRATAAELLHDRYFAEEPLPVPPSELKIPSNEEEHNESSPEAWADFRDMDSDSDPDEIGSINVSTTEKGFSIRFL</sequence>
<dbReference type="InterPro" id="IPR011009">
    <property type="entry name" value="Kinase-like_dom_sf"/>
</dbReference>
<dbReference type="PANTHER" id="PTHR24056">
    <property type="entry name" value="CELL DIVISION PROTEIN KINASE"/>
    <property type="match status" value="1"/>
</dbReference>
<feature type="compositionally biased region" description="Polar residues" evidence="12">
    <location>
        <begin position="205"/>
        <end position="219"/>
    </location>
</feature>
<comment type="catalytic activity">
    <reaction evidence="8">
        <text>L-seryl-[protein] + ATP = O-phospho-L-seryl-[protein] + ADP + H(+)</text>
        <dbReference type="Rhea" id="RHEA:17989"/>
        <dbReference type="Rhea" id="RHEA-COMP:9863"/>
        <dbReference type="Rhea" id="RHEA-COMP:11604"/>
        <dbReference type="ChEBI" id="CHEBI:15378"/>
        <dbReference type="ChEBI" id="CHEBI:29999"/>
        <dbReference type="ChEBI" id="CHEBI:30616"/>
        <dbReference type="ChEBI" id="CHEBI:83421"/>
        <dbReference type="ChEBI" id="CHEBI:456216"/>
        <dbReference type="EC" id="2.7.11.22"/>
    </reaction>
</comment>
<feature type="binding site" evidence="10">
    <location>
        <position position="59"/>
    </location>
    <ligand>
        <name>ATP</name>
        <dbReference type="ChEBI" id="CHEBI:30616"/>
    </ligand>
</feature>
<evidence type="ECO:0000256" key="1">
    <source>
        <dbReference type="ARBA" id="ARBA00006485"/>
    </source>
</evidence>
<feature type="region of interest" description="Disordered" evidence="12">
    <location>
        <begin position="440"/>
        <end position="481"/>
    </location>
</feature>
<dbReference type="PANTHER" id="PTHR24056:SF171">
    <property type="entry name" value="CYCLIN-DEPENDENT KINASE 20"/>
    <property type="match status" value="1"/>
</dbReference>
<protein>
    <recommendedName>
        <fullName evidence="13">Protein kinase domain-containing protein</fullName>
    </recommendedName>
</protein>
<name>A0A426XSU4_ENSVE</name>
<evidence type="ECO:0000256" key="8">
    <source>
        <dbReference type="ARBA" id="ARBA00048367"/>
    </source>
</evidence>
<keyword evidence="2 11" id="KW-0723">Serine/threonine-protein kinase</keyword>
<feature type="compositionally biased region" description="Basic and acidic residues" evidence="12">
    <location>
        <begin position="449"/>
        <end position="469"/>
    </location>
</feature>
<dbReference type="Proteomes" id="UP000287651">
    <property type="component" value="Unassembled WGS sequence"/>
</dbReference>
<dbReference type="GO" id="GO:0005524">
    <property type="term" value="F:ATP binding"/>
    <property type="evidence" value="ECO:0007669"/>
    <property type="project" value="UniProtKB-UniRule"/>
</dbReference>
<evidence type="ECO:0000256" key="12">
    <source>
        <dbReference type="SAM" id="MobiDB-lite"/>
    </source>
</evidence>
<keyword evidence="6 10" id="KW-0067">ATP-binding</keyword>
<dbReference type="GO" id="GO:0008353">
    <property type="term" value="F:RNA polymerase II CTD heptapeptide repeat kinase activity"/>
    <property type="evidence" value="ECO:0007669"/>
    <property type="project" value="UniProtKB-EC"/>
</dbReference>
<dbReference type="InterPro" id="IPR050108">
    <property type="entry name" value="CDK"/>
</dbReference>
<comment type="caution">
    <text evidence="14">The sequence shown here is derived from an EMBL/GenBank/DDBJ whole genome shotgun (WGS) entry which is preliminary data.</text>
</comment>
<dbReference type="PROSITE" id="PS50011">
    <property type="entry name" value="PROTEIN_KINASE_DOM"/>
    <property type="match status" value="1"/>
</dbReference>
<keyword evidence="5" id="KW-0418">Kinase</keyword>
<dbReference type="FunFam" id="3.30.200.20:FF:000664">
    <property type="entry name" value="Cyclin-dependent kinase F-1"/>
    <property type="match status" value="1"/>
</dbReference>
<dbReference type="GO" id="GO:0004693">
    <property type="term" value="F:cyclin-dependent protein serine/threonine kinase activity"/>
    <property type="evidence" value="ECO:0007669"/>
    <property type="project" value="UniProtKB-EC"/>
</dbReference>
<evidence type="ECO:0000256" key="6">
    <source>
        <dbReference type="ARBA" id="ARBA00022840"/>
    </source>
</evidence>
<keyword evidence="4 10" id="KW-0547">Nucleotide-binding</keyword>
<dbReference type="Pfam" id="PF00069">
    <property type="entry name" value="Pkinase"/>
    <property type="match status" value="2"/>
</dbReference>
<feature type="region of interest" description="Disordered" evidence="12">
    <location>
        <begin position="205"/>
        <end position="233"/>
    </location>
</feature>
<dbReference type="InterPro" id="IPR000719">
    <property type="entry name" value="Prot_kinase_dom"/>
</dbReference>
<dbReference type="PROSITE" id="PS00108">
    <property type="entry name" value="PROTEIN_KINASE_ST"/>
    <property type="match status" value="1"/>
</dbReference>
<dbReference type="InterPro" id="IPR008271">
    <property type="entry name" value="Ser/Thr_kinase_AS"/>
</dbReference>
<comment type="catalytic activity">
    <reaction evidence="9">
        <text>[DNA-directed RNA polymerase] + ATP = phospho-[DNA-directed RNA polymerase] + ADP + H(+)</text>
        <dbReference type="Rhea" id="RHEA:10216"/>
        <dbReference type="Rhea" id="RHEA-COMP:11321"/>
        <dbReference type="Rhea" id="RHEA-COMP:11322"/>
        <dbReference type="ChEBI" id="CHEBI:15378"/>
        <dbReference type="ChEBI" id="CHEBI:30616"/>
        <dbReference type="ChEBI" id="CHEBI:43176"/>
        <dbReference type="ChEBI" id="CHEBI:68546"/>
        <dbReference type="ChEBI" id="CHEBI:456216"/>
        <dbReference type="EC" id="2.7.11.23"/>
    </reaction>
</comment>
<accession>A0A426XSU4</accession>
<evidence type="ECO:0000259" key="13">
    <source>
        <dbReference type="PROSITE" id="PS50011"/>
    </source>
</evidence>
<gene>
    <name evidence="14" type="ORF">B296_00042794</name>
</gene>
<organism evidence="14 15">
    <name type="scientific">Ensete ventricosum</name>
    <name type="common">Abyssinian banana</name>
    <name type="synonym">Musa ensete</name>
    <dbReference type="NCBI Taxonomy" id="4639"/>
    <lineage>
        <taxon>Eukaryota</taxon>
        <taxon>Viridiplantae</taxon>
        <taxon>Streptophyta</taxon>
        <taxon>Embryophyta</taxon>
        <taxon>Tracheophyta</taxon>
        <taxon>Spermatophyta</taxon>
        <taxon>Magnoliopsida</taxon>
        <taxon>Liliopsida</taxon>
        <taxon>Zingiberales</taxon>
        <taxon>Musaceae</taxon>
        <taxon>Ensete</taxon>
    </lineage>
</organism>
<dbReference type="GO" id="GO:0005634">
    <property type="term" value="C:nucleus"/>
    <property type="evidence" value="ECO:0007669"/>
    <property type="project" value="TreeGrafter"/>
</dbReference>
<evidence type="ECO:0000256" key="9">
    <source>
        <dbReference type="ARBA" id="ARBA00049280"/>
    </source>
</evidence>
<evidence type="ECO:0000256" key="7">
    <source>
        <dbReference type="ARBA" id="ARBA00047811"/>
    </source>
</evidence>
<comment type="catalytic activity">
    <reaction evidence="7">
        <text>L-threonyl-[protein] + ATP = O-phospho-L-threonyl-[protein] + ADP + H(+)</text>
        <dbReference type="Rhea" id="RHEA:46608"/>
        <dbReference type="Rhea" id="RHEA-COMP:11060"/>
        <dbReference type="Rhea" id="RHEA-COMP:11605"/>
        <dbReference type="ChEBI" id="CHEBI:15378"/>
        <dbReference type="ChEBI" id="CHEBI:30013"/>
        <dbReference type="ChEBI" id="CHEBI:30616"/>
        <dbReference type="ChEBI" id="CHEBI:61977"/>
        <dbReference type="ChEBI" id="CHEBI:456216"/>
        <dbReference type="EC" id="2.7.11.22"/>
    </reaction>
</comment>
<dbReference type="Gene3D" id="1.10.510.10">
    <property type="entry name" value="Transferase(Phosphotransferase) domain 1"/>
    <property type="match status" value="2"/>
</dbReference>
<comment type="similarity">
    <text evidence="1">Belongs to the protein kinase superfamily. CMGC Ser/Thr protein kinase family. CDC2/CDKX subfamily.</text>
</comment>
<dbReference type="SMART" id="SM00220">
    <property type="entry name" value="S_TKc"/>
    <property type="match status" value="1"/>
</dbReference>
<dbReference type="AlphaFoldDB" id="A0A426XSU4"/>
<dbReference type="InterPro" id="IPR017441">
    <property type="entry name" value="Protein_kinase_ATP_BS"/>
</dbReference>
<dbReference type="EMBL" id="AMZH03017762">
    <property type="protein sequence ID" value="RRT42544.1"/>
    <property type="molecule type" value="Genomic_DNA"/>
</dbReference>
<evidence type="ECO:0000256" key="2">
    <source>
        <dbReference type="ARBA" id="ARBA00022527"/>
    </source>
</evidence>
<dbReference type="SUPFAM" id="SSF56112">
    <property type="entry name" value="Protein kinase-like (PK-like)"/>
    <property type="match status" value="1"/>
</dbReference>
<evidence type="ECO:0000256" key="11">
    <source>
        <dbReference type="RuleBase" id="RU000304"/>
    </source>
</evidence>
<keyword evidence="3" id="KW-0808">Transferase</keyword>
<evidence type="ECO:0000313" key="15">
    <source>
        <dbReference type="Proteomes" id="UP000287651"/>
    </source>
</evidence>
<evidence type="ECO:0000256" key="3">
    <source>
        <dbReference type="ARBA" id="ARBA00022679"/>
    </source>
</evidence>
<evidence type="ECO:0000256" key="10">
    <source>
        <dbReference type="PROSITE-ProRule" id="PRU10141"/>
    </source>
</evidence>
<proteinExistence type="inferred from homology"/>
<reference evidence="14 15" key="1">
    <citation type="journal article" date="2014" name="Agronomy (Basel)">
        <title>A Draft Genome Sequence for Ensete ventricosum, the Drought-Tolerant Tree Against Hunger.</title>
        <authorList>
            <person name="Harrison J."/>
            <person name="Moore K.A."/>
            <person name="Paszkiewicz K."/>
            <person name="Jones T."/>
            <person name="Grant M."/>
            <person name="Ambacheew D."/>
            <person name="Muzemil S."/>
            <person name="Studholme D.J."/>
        </authorList>
    </citation>
    <scope>NUCLEOTIDE SEQUENCE [LARGE SCALE GENOMIC DNA]</scope>
</reference>
<evidence type="ECO:0000256" key="4">
    <source>
        <dbReference type="ARBA" id="ARBA00022741"/>
    </source>
</evidence>
<dbReference type="PROSITE" id="PS00107">
    <property type="entry name" value="PROTEIN_KINASE_ATP"/>
    <property type="match status" value="1"/>
</dbReference>